<feature type="domain" description="BD-FAE-like" evidence="3">
    <location>
        <begin position="246"/>
        <end position="471"/>
    </location>
</feature>
<comment type="caution">
    <text evidence="4">The sequence shown here is derived from an EMBL/GenBank/DDBJ whole genome shotgun (WGS) entry which is preliminary data.</text>
</comment>
<evidence type="ECO:0000256" key="1">
    <source>
        <dbReference type="SAM" id="SignalP"/>
    </source>
</evidence>
<dbReference type="RefSeq" id="WP_210089774.1">
    <property type="nucleotide sequence ID" value="NZ_JAGGKG010000013.1"/>
</dbReference>
<dbReference type="PANTHER" id="PTHR43265">
    <property type="entry name" value="ESTERASE ESTD"/>
    <property type="match status" value="1"/>
</dbReference>
<feature type="chain" id="PRO_5045284621" evidence="1">
    <location>
        <begin position="26"/>
        <end position="528"/>
    </location>
</feature>
<reference evidence="4 5" key="1">
    <citation type="submission" date="2021-03" db="EMBL/GenBank/DDBJ databases">
        <title>Genomic Encyclopedia of Type Strains, Phase IV (KMG-IV): sequencing the most valuable type-strain genomes for metagenomic binning, comparative biology and taxonomic classification.</title>
        <authorList>
            <person name="Goeker M."/>
        </authorList>
    </citation>
    <scope>NUCLEOTIDE SEQUENCE [LARGE SCALE GENOMIC DNA]</scope>
    <source>
        <strain evidence="4 5">DSM 14349</strain>
    </source>
</reference>
<dbReference type="InterPro" id="IPR036582">
    <property type="entry name" value="Mao_N_sf"/>
</dbReference>
<dbReference type="EMBL" id="JAGGKG010000013">
    <property type="protein sequence ID" value="MBP1906170.1"/>
    <property type="molecule type" value="Genomic_DNA"/>
</dbReference>
<dbReference type="Proteomes" id="UP001519272">
    <property type="component" value="Unassembled WGS sequence"/>
</dbReference>
<dbReference type="InterPro" id="IPR012854">
    <property type="entry name" value="Cu_amine_oxidase-like_N"/>
</dbReference>
<name>A0ABS4FUC2_9BACL</name>
<evidence type="ECO:0000313" key="5">
    <source>
        <dbReference type="Proteomes" id="UP001519272"/>
    </source>
</evidence>
<keyword evidence="5" id="KW-1185">Reference proteome</keyword>
<evidence type="ECO:0000259" key="3">
    <source>
        <dbReference type="Pfam" id="PF20434"/>
    </source>
</evidence>
<dbReference type="SUPFAM" id="SSF55383">
    <property type="entry name" value="Copper amine oxidase, domain N"/>
    <property type="match status" value="1"/>
</dbReference>
<keyword evidence="1" id="KW-0732">Signal</keyword>
<dbReference type="Gene3D" id="3.30.457.10">
    <property type="entry name" value="Copper amine oxidase-like, N-terminal domain"/>
    <property type="match status" value="1"/>
</dbReference>
<dbReference type="Gene3D" id="3.40.50.1820">
    <property type="entry name" value="alpha/beta hydrolase"/>
    <property type="match status" value="1"/>
</dbReference>
<dbReference type="InterPro" id="IPR053145">
    <property type="entry name" value="AB_hydrolase_Est10"/>
</dbReference>
<sequence>MKSWKKLFVSVMSVCMLIPISSLSAAEQGDQPAKSLVPIRTFAQDNGAKLSWEASTKKITLEKNKTTLVLTIGEKEAVLNGKTLSLEQPIQVTKGTAYVDEDFMKQVLAEAPEDIFIDLLSKGEGTEAAKYVSTSSAEALPTSLLSKLWSSLEGQFGYIPIQPTAKKVTQDSVHRNAVYSFTSKATPLTIIVRMDANGLVDDLNVSAAVPDVYQKPSYDHPNSYTEEEITIGEGKFALPGTLTLPKGDGPFPVVILVHGSGANDRDEAMGGAKPFRDLAVGLASQGIATVRYDKVTYTHSYKITSQPKFALKQETVDDANRAVEFVKSNKKIDPKAIFVAGHSQGGFALPLILANDTGHDIAGGISIAGPSTTFAEVIVEQTTNYVSRAKQLGMDVKPYEQQAEYFKGFAEMLNDKQYSKENLPKNFPLPSPYWWYEQRDYVPTELAKTQNTPLFIIQGENDIQVSMKQFNGWKSALKDHTNVTFKSYPNVNHVLASYEKPSIAQEYYLPSNVFEPIIQDIAKWVLRK</sequence>
<dbReference type="InterPro" id="IPR029058">
    <property type="entry name" value="AB_hydrolase_fold"/>
</dbReference>
<dbReference type="SUPFAM" id="SSF53474">
    <property type="entry name" value="alpha/beta-Hydrolases"/>
    <property type="match status" value="1"/>
</dbReference>
<dbReference type="PANTHER" id="PTHR43265:SF1">
    <property type="entry name" value="ESTERASE ESTD"/>
    <property type="match status" value="1"/>
</dbReference>
<dbReference type="Pfam" id="PF07833">
    <property type="entry name" value="Cu_amine_oxidN1"/>
    <property type="match status" value="1"/>
</dbReference>
<gene>
    <name evidence="4" type="ORF">J2Z32_002819</name>
</gene>
<dbReference type="Pfam" id="PF20434">
    <property type="entry name" value="BD-FAE"/>
    <property type="match status" value="1"/>
</dbReference>
<dbReference type="InterPro" id="IPR049492">
    <property type="entry name" value="BD-FAE-like_dom"/>
</dbReference>
<proteinExistence type="predicted"/>
<protein>
    <submittedName>
        <fullName evidence="4">Fermentation-respiration switch protein FrsA (DUF1100 family)</fullName>
    </submittedName>
</protein>
<evidence type="ECO:0000259" key="2">
    <source>
        <dbReference type="Pfam" id="PF07833"/>
    </source>
</evidence>
<feature type="domain" description="Copper amine oxidase-like N-terminal" evidence="2">
    <location>
        <begin position="35"/>
        <end position="108"/>
    </location>
</feature>
<evidence type="ECO:0000313" key="4">
    <source>
        <dbReference type="EMBL" id="MBP1906170.1"/>
    </source>
</evidence>
<feature type="signal peptide" evidence="1">
    <location>
        <begin position="1"/>
        <end position="25"/>
    </location>
</feature>
<accession>A0ABS4FUC2</accession>
<organism evidence="4 5">
    <name type="scientific">Paenibacillus turicensis</name>
    <dbReference type="NCBI Taxonomy" id="160487"/>
    <lineage>
        <taxon>Bacteria</taxon>
        <taxon>Bacillati</taxon>
        <taxon>Bacillota</taxon>
        <taxon>Bacilli</taxon>
        <taxon>Bacillales</taxon>
        <taxon>Paenibacillaceae</taxon>
        <taxon>Paenibacillus</taxon>
    </lineage>
</organism>